<organism evidence="1 2">
    <name type="scientific">Rhizobium jaguaris</name>
    <dbReference type="NCBI Taxonomy" id="1312183"/>
    <lineage>
        <taxon>Bacteria</taxon>
        <taxon>Pseudomonadati</taxon>
        <taxon>Pseudomonadota</taxon>
        <taxon>Alphaproteobacteria</taxon>
        <taxon>Hyphomicrobiales</taxon>
        <taxon>Rhizobiaceae</taxon>
        <taxon>Rhizobium/Agrobacterium group</taxon>
        <taxon>Rhizobium</taxon>
    </lineage>
</organism>
<evidence type="ECO:0000313" key="1">
    <source>
        <dbReference type="EMBL" id="AYG62299.1"/>
    </source>
</evidence>
<protein>
    <submittedName>
        <fullName evidence="1">Uncharacterized protein</fullName>
    </submittedName>
</protein>
<dbReference type="KEGG" id="rjg:CCGE525_26200"/>
<dbReference type="RefSeq" id="WP_162950318.1">
    <property type="nucleotide sequence ID" value="NZ_CP032695.1"/>
</dbReference>
<keyword evidence="2" id="KW-1185">Reference proteome</keyword>
<sequence>MEKRLRRARGERSAVAVRRRRRKCLFAVERTGTDDPVISELPLKLNCSASQVVGLIAITGLGPVADWELQAADLQRADIWVGAGIVAI</sequence>
<proteinExistence type="predicted"/>
<geneLocation type="plasmid" evidence="2">
    <name>prccge525c</name>
</geneLocation>
<reference evidence="1 2" key="1">
    <citation type="submission" date="2018-10" db="EMBL/GenBank/DDBJ databases">
        <title>Rhizobium etli, R. leguminosarum and a new Rhizobium genospecies from Phaseolus dumosus.</title>
        <authorList>
            <person name="Ramirez-Puebla S.T."/>
            <person name="Rogel-Hernandez M.A."/>
            <person name="Guerrero G."/>
            <person name="Ormeno-Orrillo E."/>
            <person name="Martinez-Romero J.C."/>
            <person name="Negrete-Yankelevich S."/>
            <person name="Martinez-Romero E."/>
        </authorList>
    </citation>
    <scope>NUCLEOTIDE SEQUENCE [LARGE SCALE GENOMIC DNA]</scope>
    <source>
        <strain evidence="1 2">CCGE525</strain>
        <plasmid evidence="2">prccge525c</plasmid>
    </source>
</reference>
<keyword evidence="1" id="KW-0614">Plasmid</keyword>
<accession>A0A387FUE9</accession>
<name>A0A387FUE9_9HYPH</name>
<dbReference type="Proteomes" id="UP000282195">
    <property type="component" value="Plasmid pRCCGE525c"/>
</dbReference>
<gene>
    <name evidence="1" type="ORF">CCGE525_26200</name>
</gene>
<evidence type="ECO:0000313" key="2">
    <source>
        <dbReference type="Proteomes" id="UP000282195"/>
    </source>
</evidence>
<dbReference type="AlphaFoldDB" id="A0A387FUE9"/>
<dbReference type="EMBL" id="CP032695">
    <property type="protein sequence ID" value="AYG62299.1"/>
    <property type="molecule type" value="Genomic_DNA"/>
</dbReference>